<dbReference type="Proteomes" id="UP000324241">
    <property type="component" value="Unassembled WGS sequence"/>
</dbReference>
<evidence type="ECO:0000313" key="2">
    <source>
        <dbReference type="EMBL" id="KAA8646934.1"/>
    </source>
</evidence>
<accession>A0A5M9MNB4</accession>
<protein>
    <recommendedName>
        <fullName evidence="4">Glycine zipper 2TM domain-containing protein</fullName>
    </recommendedName>
</protein>
<name>A0A5M9MNB4_9EURO</name>
<dbReference type="VEuPathDB" id="FungiDB:EYZ11_005686"/>
<proteinExistence type="predicted"/>
<feature type="region of interest" description="Disordered" evidence="1">
    <location>
        <begin position="1"/>
        <end position="156"/>
    </location>
</feature>
<dbReference type="RefSeq" id="XP_033426295.1">
    <property type="nucleotide sequence ID" value="XM_033570263.1"/>
</dbReference>
<evidence type="ECO:0008006" key="4">
    <source>
        <dbReference type="Google" id="ProtNLM"/>
    </source>
</evidence>
<feature type="compositionally biased region" description="Polar residues" evidence="1">
    <location>
        <begin position="107"/>
        <end position="125"/>
    </location>
</feature>
<comment type="caution">
    <text evidence="2">The sequence shown here is derived from an EMBL/GenBank/DDBJ whole genome shotgun (WGS) entry which is preliminary data.</text>
</comment>
<dbReference type="PANTHER" id="PTHR37014">
    <property type="entry name" value="EXPRESSION LETHALITY PROTEIN HEL10, PUTATIVE (AFU_ORTHOLOGUE AFUA_1G06580)-RELATED"/>
    <property type="match status" value="1"/>
</dbReference>
<sequence length="190" mass="20190">MSDSYNRHNYNQYGSPQGSTGQYGGYYQGQPINYPPRQDQYGQSQHIHFPPTPPYETRPNNPYYGPPPPYSEQAYAPPHGGIPQGGYTNERGYHQDMNYGYGYSQAPYAQQQEPPVQGESASYYNTKPEDSQQHGHNPGPGKPQGEKGLGSSLLGAGAGGLVGHKLGGGLLSTAGGALAGAAGMGIANKL</sequence>
<evidence type="ECO:0000256" key="1">
    <source>
        <dbReference type="SAM" id="MobiDB-lite"/>
    </source>
</evidence>
<reference evidence="2 3" key="1">
    <citation type="submission" date="2019-08" db="EMBL/GenBank/DDBJ databases">
        <title>The genome sequence of a newly discovered highly antifungal drug resistant Aspergillus species, Aspergillus tanneri NIH 1004.</title>
        <authorList>
            <person name="Mounaud S."/>
            <person name="Singh I."/>
            <person name="Joardar V."/>
            <person name="Pakala S."/>
            <person name="Pakala S."/>
            <person name="Venepally P."/>
            <person name="Chung J.K."/>
            <person name="Losada L."/>
            <person name="Nierman W.C."/>
        </authorList>
    </citation>
    <scope>NUCLEOTIDE SEQUENCE [LARGE SCALE GENOMIC DNA]</scope>
    <source>
        <strain evidence="2 3">NIH1004</strain>
    </source>
</reference>
<evidence type="ECO:0000313" key="3">
    <source>
        <dbReference type="Proteomes" id="UP000324241"/>
    </source>
</evidence>
<dbReference type="AlphaFoldDB" id="A0A5M9MNB4"/>
<feature type="compositionally biased region" description="Polar residues" evidence="1">
    <location>
        <begin position="1"/>
        <end position="11"/>
    </location>
</feature>
<dbReference type="PANTHER" id="PTHR37014:SF10">
    <property type="entry name" value="RICH PROTEIN MS8, PUTATIVE (AFU_ORTHOLOGUE AFUA_7G05650)-RELATED"/>
    <property type="match status" value="1"/>
</dbReference>
<dbReference type="EMBL" id="QUQM01000004">
    <property type="protein sequence ID" value="KAA8646934.1"/>
    <property type="molecule type" value="Genomic_DNA"/>
</dbReference>
<gene>
    <name evidence="2" type="ORF">ATNIH1004_005613</name>
</gene>
<dbReference type="GeneID" id="54328315"/>
<organism evidence="2 3">
    <name type="scientific">Aspergillus tanneri</name>
    <dbReference type="NCBI Taxonomy" id="1220188"/>
    <lineage>
        <taxon>Eukaryota</taxon>
        <taxon>Fungi</taxon>
        <taxon>Dikarya</taxon>
        <taxon>Ascomycota</taxon>
        <taxon>Pezizomycotina</taxon>
        <taxon>Eurotiomycetes</taxon>
        <taxon>Eurotiomycetidae</taxon>
        <taxon>Eurotiales</taxon>
        <taxon>Aspergillaceae</taxon>
        <taxon>Aspergillus</taxon>
        <taxon>Aspergillus subgen. Circumdati</taxon>
    </lineage>
</organism>